<gene>
    <name evidence="1" type="ordered locus">PAU_02094</name>
</gene>
<dbReference type="Proteomes" id="UP000002747">
    <property type="component" value="Chromosome"/>
</dbReference>
<proteinExistence type="predicted"/>
<sequence length="31" mass="3697">MKKLLELRLQRADLTTRMRTFLPGQKTKSVH</sequence>
<accession>C7BJB8</accession>
<dbReference type="EMBL" id="FM162591">
    <property type="protein sequence ID" value="CAQ84186.1"/>
    <property type="molecule type" value="Genomic_DNA"/>
</dbReference>
<evidence type="ECO:0000313" key="1">
    <source>
        <dbReference type="EMBL" id="CAQ84186.1"/>
    </source>
</evidence>
<dbReference type="AlphaFoldDB" id="C7BJB8"/>
<organism evidence="1 2">
    <name type="scientific">Photorhabdus asymbiotica subsp. asymbiotica (strain ATCC 43949 / 3105-77)</name>
    <name type="common">Xenorhabdus luminescens (strain 2)</name>
    <dbReference type="NCBI Taxonomy" id="553480"/>
    <lineage>
        <taxon>Bacteria</taxon>
        <taxon>Pseudomonadati</taxon>
        <taxon>Pseudomonadota</taxon>
        <taxon>Gammaproteobacteria</taxon>
        <taxon>Enterobacterales</taxon>
        <taxon>Morganellaceae</taxon>
        <taxon>Photorhabdus</taxon>
    </lineage>
</organism>
<dbReference type="KEGG" id="pay:PAU_02094"/>
<dbReference type="STRING" id="291112.PAU_02094"/>
<protein>
    <submittedName>
        <fullName evidence="1">Uncharacterized protein</fullName>
    </submittedName>
</protein>
<reference evidence="1 2" key="1">
    <citation type="journal article" date="2009" name="BMC Genomics">
        <title>Comparative genomics of the emerging human pathogen Photorhabdus asymbiotica with the insect pathogen Photorhabdus luminescens.</title>
        <authorList>
            <person name="Wilkinson P."/>
            <person name="Waterfield N.R."/>
            <person name="Crossman L."/>
            <person name="Corton C."/>
            <person name="Sanchez-Contreras M."/>
            <person name="Vlisidou I."/>
            <person name="Barron A."/>
            <person name="Bignell A."/>
            <person name="Clark L."/>
            <person name="Ormond D."/>
            <person name="Mayho M."/>
            <person name="Bason N."/>
            <person name="Smith F."/>
            <person name="Simmonds M."/>
            <person name="Churcher C."/>
            <person name="Harris D."/>
            <person name="Thompson N.R."/>
            <person name="Quail M."/>
            <person name="Parkhill J."/>
            <person name="ffrench-Constant R.H."/>
        </authorList>
    </citation>
    <scope>NUCLEOTIDE SEQUENCE [LARGE SCALE GENOMIC DNA]</scope>
    <source>
        <strain evidence="2">ATCC 43949 / 3105-77</strain>
    </source>
</reference>
<name>C7BJB8_PHOAA</name>
<evidence type="ECO:0000313" key="2">
    <source>
        <dbReference type="Proteomes" id="UP000002747"/>
    </source>
</evidence>